<dbReference type="AlphaFoldDB" id="A0A133VB65"/>
<dbReference type="SUPFAM" id="SSF47598">
    <property type="entry name" value="Ribbon-helix-helix"/>
    <property type="match status" value="1"/>
</dbReference>
<dbReference type="Gene3D" id="1.10.1220.10">
    <property type="entry name" value="Met repressor-like"/>
    <property type="match status" value="1"/>
</dbReference>
<name>A0A133VB65_9EURY</name>
<dbReference type="GO" id="GO:0006355">
    <property type="term" value="P:regulation of DNA-templated transcription"/>
    <property type="evidence" value="ECO:0007669"/>
    <property type="project" value="InterPro"/>
</dbReference>
<dbReference type="CDD" id="cd22231">
    <property type="entry name" value="RHH_NikR_HicB-like"/>
    <property type="match status" value="1"/>
</dbReference>
<dbReference type="PANTHER" id="PTHR36215:SF1">
    <property type="entry name" value="BLL4998 PROTEIN"/>
    <property type="match status" value="1"/>
</dbReference>
<dbReference type="PANTHER" id="PTHR36215">
    <property type="entry name" value="BLL4998 PROTEIN"/>
    <property type="match status" value="1"/>
</dbReference>
<feature type="domain" description="Ribbon-helix-helix protein CopG" evidence="1">
    <location>
        <begin position="6"/>
        <end position="42"/>
    </location>
</feature>
<dbReference type="InterPro" id="IPR013321">
    <property type="entry name" value="Arc_rbn_hlx_hlx"/>
</dbReference>
<dbReference type="InterPro" id="IPR002145">
    <property type="entry name" value="CopG"/>
</dbReference>
<proteinExistence type="predicted"/>
<reference evidence="2 3" key="1">
    <citation type="journal article" date="2016" name="Sci. Rep.">
        <title>Metabolic traits of an uncultured archaeal lineage -MSBL1- from brine pools of the Red Sea.</title>
        <authorList>
            <person name="Mwirichia R."/>
            <person name="Alam I."/>
            <person name="Rashid M."/>
            <person name="Vinu M."/>
            <person name="Ba-Alawi W."/>
            <person name="Anthony Kamau A."/>
            <person name="Kamanda Ngugi D."/>
            <person name="Goker M."/>
            <person name="Klenk H.P."/>
            <person name="Bajic V."/>
            <person name="Stingl U."/>
        </authorList>
    </citation>
    <scope>NUCLEOTIDE SEQUENCE [LARGE SCALE GENOMIC DNA]</scope>
    <source>
        <strain evidence="2">SCGC-AAA261F19</strain>
    </source>
</reference>
<dbReference type="EMBL" id="LHXZ01000006">
    <property type="protein sequence ID" value="KXB03670.1"/>
    <property type="molecule type" value="Genomic_DNA"/>
</dbReference>
<dbReference type="InterPro" id="IPR010985">
    <property type="entry name" value="Ribbon_hlx_hlx"/>
</dbReference>
<gene>
    <name evidence="2" type="ORF">AKJ45_00975</name>
</gene>
<organism evidence="2 3">
    <name type="scientific">candidate division MSBL1 archaeon SCGC-AAA261F19</name>
    <dbReference type="NCBI Taxonomy" id="1698275"/>
    <lineage>
        <taxon>Archaea</taxon>
        <taxon>Methanobacteriati</taxon>
        <taxon>Methanobacteriota</taxon>
        <taxon>candidate division MSBL1</taxon>
    </lineage>
</organism>
<dbReference type="Pfam" id="PF01402">
    <property type="entry name" value="RHH_1"/>
    <property type="match status" value="1"/>
</dbReference>
<comment type="caution">
    <text evidence="2">The sequence shown here is derived from an EMBL/GenBank/DDBJ whole genome shotgun (WGS) entry which is preliminary data.</text>
</comment>
<evidence type="ECO:0000313" key="3">
    <source>
        <dbReference type="Proteomes" id="UP000070565"/>
    </source>
</evidence>
<keyword evidence="3" id="KW-1185">Reference proteome</keyword>
<sequence length="63" mass="7364">MKSVPAKMTKKLLGELDELVEEGWYASRSEAVRDAVRELIERRKLDRLESAIKEDIKWGLYGR</sequence>
<dbReference type="Proteomes" id="UP000070565">
    <property type="component" value="Unassembled WGS sequence"/>
</dbReference>
<evidence type="ECO:0000313" key="2">
    <source>
        <dbReference type="EMBL" id="KXB03670.1"/>
    </source>
</evidence>
<protein>
    <recommendedName>
        <fullName evidence="1">Ribbon-helix-helix protein CopG domain-containing protein</fullName>
    </recommendedName>
</protein>
<evidence type="ECO:0000259" key="1">
    <source>
        <dbReference type="Pfam" id="PF01402"/>
    </source>
</evidence>
<accession>A0A133VB65</accession>